<dbReference type="PANTHER" id="PTHR30461">
    <property type="entry name" value="DNA-INVERTASE FROM LAMBDOID PROPHAGE"/>
    <property type="match status" value="1"/>
</dbReference>
<dbReference type="AlphaFoldDB" id="A0A0G0RT13"/>
<dbReference type="InterPro" id="IPR050639">
    <property type="entry name" value="SSR_resolvase"/>
</dbReference>
<evidence type="ECO:0000256" key="2">
    <source>
        <dbReference type="ARBA" id="ARBA00023172"/>
    </source>
</evidence>
<dbReference type="EMBL" id="LBYQ01000001">
    <property type="protein sequence ID" value="KKR55658.1"/>
    <property type="molecule type" value="Genomic_DNA"/>
</dbReference>
<proteinExistence type="predicted"/>
<dbReference type="Proteomes" id="UP000034489">
    <property type="component" value="Unassembled WGS sequence"/>
</dbReference>
<name>A0A0G0RT13_9BACT</name>
<evidence type="ECO:0000313" key="6">
    <source>
        <dbReference type="Proteomes" id="UP000034489"/>
    </source>
</evidence>
<evidence type="ECO:0000259" key="4">
    <source>
        <dbReference type="Pfam" id="PF13408"/>
    </source>
</evidence>
<dbReference type="InterPro" id="IPR025827">
    <property type="entry name" value="Zn_ribbon_recom_dom"/>
</dbReference>
<evidence type="ECO:0000256" key="1">
    <source>
        <dbReference type="ARBA" id="ARBA00023125"/>
    </source>
</evidence>
<protein>
    <submittedName>
        <fullName evidence="5">Recombinase</fullName>
    </submittedName>
</protein>
<feature type="domain" description="Recombinase zinc beta ribbon" evidence="4">
    <location>
        <begin position="46"/>
        <end position="104"/>
    </location>
</feature>
<accession>A0A0G0RT13</accession>
<keyword evidence="1" id="KW-0238">DNA-binding</keyword>
<evidence type="ECO:0000256" key="3">
    <source>
        <dbReference type="SAM" id="Coils"/>
    </source>
</evidence>
<organism evidence="5 6">
    <name type="scientific">Candidatus Curtissbacteria bacterium GW2011_GWA1_40_24</name>
    <dbReference type="NCBI Taxonomy" id="1618406"/>
    <lineage>
        <taxon>Bacteria</taxon>
        <taxon>Candidatus Curtissiibacteriota</taxon>
    </lineage>
</organism>
<gene>
    <name evidence="5" type="ORF">UT92_C0001G0001</name>
</gene>
<comment type="caution">
    <text evidence="5">The sequence shown here is derived from an EMBL/GenBank/DDBJ whole genome shotgun (WGS) entry which is preliminary data.</text>
</comment>
<dbReference type="PANTHER" id="PTHR30461:SF2">
    <property type="entry name" value="SERINE RECOMBINASE PINE-RELATED"/>
    <property type="match status" value="1"/>
</dbReference>
<evidence type="ECO:0000313" key="5">
    <source>
        <dbReference type="EMBL" id="KKR55658.1"/>
    </source>
</evidence>
<dbReference type="Pfam" id="PF13408">
    <property type="entry name" value="Zn_ribbon_recom"/>
    <property type="match status" value="1"/>
</dbReference>
<dbReference type="GO" id="GO:0000150">
    <property type="term" value="F:DNA strand exchange activity"/>
    <property type="evidence" value="ECO:0007669"/>
    <property type="project" value="TreeGrafter"/>
</dbReference>
<feature type="coiled-coil region" evidence="3">
    <location>
        <begin position="136"/>
        <end position="191"/>
    </location>
</feature>
<sequence length="261" mass="30371">FQYRGEVHVGSHKPMISKKLFDQIQSALVQNGKPRKKRGPKNFQFLGFATCGVCGYAITAERHIKKSGLKFIYYRCTHKSKTIVCTENRFLREEVLTEQVKNLCQKVSLPDEWREKFLAKLENENKESRHSSDLFAQNLRDSISAIKIRLERLTDAYLGEALELVEYQEKKNVLMAEKKTIEEKLSDFERKGNHWLELMRNWIIEANQAENLSKQENPSTPWNFLAETNAEGRSPEATSSANLKWWTYGELNPDLLHAMEM</sequence>
<reference evidence="5 6" key="1">
    <citation type="journal article" date="2015" name="Nature">
        <title>rRNA introns, odd ribosomes, and small enigmatic genomes across a large radiation of phyla.</title>
        <authorList>
            <person name="Brown C.T."/>
            <person name="Hug L.A."/>
            <person name="Thomas B.C."/>
            <person name="Sharon I."/>
            <person name="Castelle C.J."/>
            <person name="Singh A."/>
            <person name="Wilkins M.J."/>
            <person name="Williams K.H."/>
            <person name="Banfield J.F."/>
        </authorList>
    </citation>
    <scope>NUCLEOTIDE SEQUENCE [LARGE SCALE GENOMIC DNA]</scope>
</reference>
<feature type="non-terminal residue" evidence="5">
    <location>
        <position position="1"/>
    </location>
</feature>
<keyword evidence="2" id="KW-0233">DNA recombination</keyword>
<keyword evidence="3" id="KW-0175">Coiled coil</keyword>
<dbReference type="GO" id="GO:0003677">
    <property type="term" value="F:DNA binding"/>
    <property type="evidence" value="ECO:0007669"/>
    <property type="project" value="UniProtKB-KW"/>
</dbReference>